<evidence type="ECO:0000313" key="1">
    <source>
        <dbReference type="EMBL" id="KXT02678.1"/>
    </source>
</evidence>
<protein>
    <submittedName>
        <fullName evidence="1">Uncharacterized protein</fullName>
    </submittedName>
</protein>
<name>A0A139HJK2_9PEZI</name>
<comment type="caution">
    <text evidence="1">The sequence shown here is derived from an EMBL/GenBank/DDBJ whole genome shotgun (WGS) entry which is preliminary data.</text>
</comment>
<dbReference type="Proteomes" id="UP000070133">
    <property type="component" value="Unassembled WGS sequence"/>
</dbReference>
<organism evidence="1 2">
    <name type="scientific">Pseudocercospora eumusae</name>
    <dbReference type="NCBI Taxonomy" id="321146"/>
    <lineage>
        <taxon>Eukaryota</taxon>
        <taxon>Fungi</taxon>
        <taxon>Dikarya</taxon>
        <taxon>Ascomycota</taxon>
        <taxon>Pezizomycotina</taxon>
        <taxon>Dothideomycetes</taxon>
        <taxon>Dothideomycetidae</taxon>
        <taxon>Mycosphaerellales</taxon>
        <taxon>Mycosphaerellaceae</taxon>
        <taxon>Pseudocercospora</taxon>
    </lineage>
</organism>
<accession>A0A139HJK2</accession>
<dbReference type="OrthoDB" id="2269179at2759"/>
<reference evidence="1 2" key="1">
    <citation type="submission" date="2015-07" db="EMBL/GenBank/DDBJ databases">
        <title>Comparative genomics of the Sigatoka disease complex on banana suggests a link between parallel evolutionary changes in Pseudocercospora fijiensis and Pseudocercospora eumusae and increased virulence on the banana host.</title>
        <authorList>
            <person name="Chang T.-C."/>
            <person name="Salvucci A."/>
            <person name="Crous P.W."/>
            <person name="Stergiopoulos I."/>
        </authorList>
    </citation>
    <scope>NUCLEOTIDE SEQUENCE [LARGE SCALE GENOMIC DNA]</scope>
    <source>
        <strain evidence="1 2">CBS 114824</strain>
    </source>
</reference>
<evidence type="ECO:0000313" key="2">
    <source>
        <dbReference type="Proteomes" id="UP000070133"/>
    </source>
</evidence>
<dbReference type="AlphaFoldDB" id="A0A139HJK2"/>
<proteinExistence type="predicted"/>
<dbReference type="EMBL" id="LFZN01000039">
    <property type="protein sequence ID" value="KXT02678.1"/>
    <property type="molecule type" value="Genomic_DNA"/>
</dbReference>
<gene>
    <name evidence="1" type="ORF">AC578_1175</name>
</gene>
<keyword evidence="2" id="KW-1185">Reference proteome</keyword>
<sequence>MPSDDSNIQRLIETIRPEMEEGENCWFNATETQQAAIQPCGLWFQKKRSDLGSKVNLVAFPDGFATTNQLQGRAVGVGSTGAVQIR</sequence>